<keyword evidence="6" id="KW-0539">Nucleus</keyword>
<proteinExistence type="predicted"/>
<dbReference type="FunFam" id="3.30.40.10:FF:000007">
    <property type="entry name" value="Bromodomain containing 1, isoform CRA_b"/>
    <property type="match status" value="1"/>
</dbReference>
<keyword evidence="3" id="KW-0677">Repeat</keyword>
<dbReference type="InterPro" id="IPR019787">
    <property type="entry name" value="Znf_PHD-finger"/>
</dbReference>
<gene>
    <name evidence="12" type="ORF">NA57DRAFT_44156</name>
</gene>
<evidence type="ECO:0000259" key="10">
    <source>
        <dbReference type="PROSITE" id="PS50016"/>
    </source>
</evidence>
<keyword evidence="4 7" id="KW-0863">Zinc-finger</keyword>
<feature type="region of interest" description="Disordered" evidence="9">
    <location>
        <begin position="942"/>
        <end position="962"/>
    </location>
</feature>
<dbReference type="InterPro" id="IPR019786">
    <property type="entry name" value="Zinc_finger_PHD-type_CS"/>
</dbReference>
<evidence type="ECO:0000256" key="6">
    <source>
        <dbReference type="ARBA" id="ARBA00023242"/>
    </source>
</evidence>
<dbReference type="FunFam" id="3.30.40.10:FF:000008">
    <property type="entry name" value="Bromodomain containing 1, isoform CRA_a"/>
    <property type="match status" value="1"/>
</dbReference>
<feature type="domain" description="PHD-type" evidence="10">
    <location>
        <begin position="422"/>
        <end position="472"/>
    </location>
</feature>
<dbReference type="PANTHER" id="PTHR13793">
    <property type="entry name" value="PHD FINGER PROTEINS"/>
    <property type="match status" value="1"/>
</dbReference>
<dbReference type="CDD" id="cd15492">
    <property type="entry name" value="PHD_BRPF_JADE_like"/>
    <property type="match status" value="1"/>
</dbReference>
<dbReference type="Pfam" id="PF13831">
    <property type="entry name" value="PHD_2"/>
    <property type="match status" value="1"/>
</dbReference>
<feature type="region of interest" description="Disordered" evidence="9">
    <location>
        <begin position="990"/>
        <end position="1080"/>
    </location>
</feature>
<dbReference type="InterPro" id="IPR001965">
    <property type="entry name" value="Znf_PHD"/>
</dbReference>
<dbReference type="EMBL" id="ML978131">
    <property type="protein sequence ID" value="KAF2095611.1"/>
    <property type="molecule type" value="Genomic_DNA"/>
</dbReference>
<keyword evidence="2" id="KW-0479">Metal-binding</keyword>
<keyword evidence="8" id="KW-0175">Coiled coil</keyword>
<feature type="region of interest" description="Disordered" evidence="9">
    <location>
        <begin position="388"/>
        <end position="421"/>
    </location>
</feature>
<protein>
    <submittedName>
        <fullName evidence="12">Uncharacterized protein</fullName>
    </submittedName>
</protein>
<dbReference type="GO" id="GO:0008270">
    <property type="term" value="F:zinc ion binding"/>
    <property type="evidence" value="ECO:0007669"/>
    <property type="project" value="UniProtKB-KW"/>
</dbReference>
<dbReference type="GO" id="GO:0006357">
    <property type="term" value="P:regulation of transcription by RNA polymerase II"/>
    <property type="evidence" value="ECO:0007669"/>
    <property type="project" value="TreeGrafter"/>
</dbReference>
<feature type="region of interest" description="Disordered" evidence="9">
    <location>
        <begin position="1"/>
        <end position="132"/>
    </location>
</feature>
<feature type="compositionally biased region" description="Low complexity" evidence="9">
    <location>
        <begin position="60"/>
        <end position="69"/>
    </location>
</feature>
<comment type="subcellular location">
    <subcellularLocation>
        <location evidence="1">Nucleus</location>
    </subcellularLocation>
</comment>
<keyword evidence="5" id="KW-0862">Zinc</keyword>
<evidence type="ECO:0000256" key="8">
    <source>
        <dbReference type="SAM" id="Coils"/>
    </source>
</evidence>
<feature type="region of interest" description="Disordered" evidence="9">
    <location>
        <begin position="216"/>
        <end position="247"/>
    </location>
</feature>
<dbReference type="PROSITE" id="PS50016">
    <property type="entry name" value="ZF_PHD_2"/>
    <property type="match status" value="1"/>
</dbReference>
<dbReference type="InterPro" id="IPR050701">
    <property type="entry name" value="Histone_Mod_Regulator"/>
</dbReference>
<organism evidence="12 13">
    <name type="scientific">Rhizodiscina lignyota</name>
    <dbReference type="NCBI Taxonomy" id="1504668"/>
    <lineage>
        <taxon>Eukaryota</taxon>
        <taxon>Fungi</taxon>
        <taxon>Dikarya</taxon>
        <taxon>Ascomycota</taxon>
        <taxon>Pezizomycotina</taxon>
        <taxon>Dothideomycetes</taxon>
        <taxon>Pleosporomycetidae</taxon>
        <taxon>Aulographales</taxon>
        <taxon>Rhizodiscinaceae</taxon>
        <taxon>Rhizodiscina</taxon>
    </lineage>
</organism>
<dbReference type="InterPro" id="IPR011011">
    <property type="entry name" value="Znf_FYVE_PHD"/>
</dbReference>
<dbReference type="Gene3D" id="3.30.40.10">
    <property type="entry name" value="Zinc/RING finger domain, C3HC4 (zinc finger)"/>
    <property type="match status" value="2"/>
</dbReference>
<evidence type="ECO:0000256" key="7">
    <source>
        <dbReference type="PROSITE-ProRule" id="PRU00146"/>
    </source>
</evidence>
<dbReference type="InterPro" id="IPR019542">
    <property type="entry name" value="Enhancer_polycomb-like_N"/>
</dbReference>
<comment type="caution">
    <text evidence="12">The sequence shown here is derived from an EMBL/GenBank/DDBJ whole genome shotgun (WGS) entry which is preliminary data.</text>
</comment>
<dbReference type="PROSITE" id="PS01359">
    <property type="entry name" value="ZF_PHD_1"/>
    <property type="match status" value="1"/>
</dbReference>
<reference evidence="12" key="1">
    <citation type="journal article" date="2020" name="Stud. Mycol.">
        <title>101 Dothideomycetes genomes: a test case for predicting lifestyles and emergence of pathogens.</title>
        <authorList>
            <person name="Haridas S."/>
            <person name="Albert R."/>
            <person name="Binder M."/>
            <person name="Bloem J."/>
            <person name="Labutti K."/>
            <person name="Salamov A."/>
            <person name="Andreopoulos B."/>
            <person name="Baker S."/>
            <person name="Barry K."/>
            <person name="Bills G."/>
            <person name="Bluhm B."/>
            <person name="Cannon C."/>
            <person name="Castanera R."/>
            <person name="Culley D."/>
            <person name="Daum C."/>
            <person name="Ezra D."/>
            <person name="Gonzalez J."/>
            <person name="Henrissat B."/>
            <person name="Kuo A."/>
            <person name="Liang C."/>
            <person name="Lipzen A."/>
            <person name="Lutzoni F."/>
            <person name="Magnuson J."/>
            <person name="Mondo S."/>
            <person name="Nolan M."/>
            <person name="Ohm R."/>
            <person name="Pangilinan J."/>
            <person name="Park H.-J."/>
            <person name="Ramirez L."/>
            <person name="Alfaro M."/>
            <person name="Sun H."/>
            <person name="Tritt A."/>
            <person name="Yoshinaga Y."/>
            <person name="Zwiers L.-H."/>
            <person name="Turgeon B."/>
            <person name="Goodwin S."/>
            <person name="Spatafora J."/>
            <person name="Crous P."/>
            <person name="Grigoriev I."/>
        </authorList>
    </citation>
    <scope>NUCLEOTIDE SEQUENCE</scope>
    <source>
        <strain evidence="12">CBS 133067</strain>
    </source>
</reference>
<evidence type="ECO:0000313" key="13">
    <source>
        <dbReference type="Proteomes" id="UP000799772"/>
    </source>
</evidence>
<evidence type="ECO:0000313" key="12">
    <source>
        <dbReference type="EMBL" id="KAF2095611.1"/>
    </source>
</evidence>
<name>A0A9P4IC97_9PEZI</name>
<dbReference type="Pfam" id="PF13832">
    <property type="entry name" value="zf-HC5HC2H_2"/>
    <property type="match status" value="1"/>
</dbReference>
<evidence type="ECO:0000256" key="1">
    <source>
        <dbReference type="ARBA" id="ARBA00004123"/>
    </source>
</evidence>
<feature type="compositionally biased region" description="Basic and acidic residues" evidence="9">
    <location>
        <begin position="116"/>
        <end position="132"/>
    </location>
</feature>
<evidence type="ECO:0000256" key="2">
    <source>
        <dbReference type="ARBA" id="ARBA00022723"/>
    </source>
</evidence>
<feature type="domain" description="PHD-type" evidence="11">
    <location>
        <begin position="476"/>
        <end position="594"/>
    </location>
</feature>
<dbReference type="InterPro" id="IPR034732">
    <property type="entry name" value="EPHD"/>
</dbReference>
<dbReference type="GO" id="GO:0005634">
    <property type="term" value="C:nucleus"/>
    <property type="evidence" value="ECO:0007669"/>
    <property type="project" value="UniProtKB-SubCell"/>
</dbReference>
<dbReference type="InterPro" id="IPR013083">
    <property type="entry name" value="Znf_RING/FYVE/PHD"/>
</dbReference>
<dbReference type="PANTHER" id="PTHR13793:SF107">
    <property type="entry name" value="BROMODOMAIN-CONTAINING PROTEIN HOMOLOG"/>
    <property type="match status" value="1"/>
</dbReference>
<evidence type="ECO:0000256" key="3">
    <source>
        <dbReference type="ARBA" id="ARBA00022737"/>
    </source>
</evidence>
<evidence type="ECO:0000256" key="5">
    <source>
        <dbReference type="ARBA" id="ARBA00022833"/>
    </source>
</evidence>
<dbReference type="Proteomes" id="UP000799772">
    <property type="component" value="Unassembled WGS sequence"/>
</dbReference>
<dbReference type="Pfam" id="PF10513">
    <property type="entry name" value="EPL1"/>
    <property type="match status" value="1"/>
</dbReference>
<feature type="region of interest" description="Disordered" evidence="9">
    <location>
        <begin position="1133"/>
        <end position="1167"/>
    </location>
</feature>
<keyword evidence="13" id="KW-1185">Reference proteome</keyword>
<dbReference type="SMART" id="SM00249">
    <property type="entry name" value="PHD"/>
    <property type="match status" value="2"/>
</dbReference>
<sequence>MAHASESPKRPSGRGPGRPRTRPPTDYSPPQKKRKYIPGGPGGGGRYVDNDESITPRVTSASGAFGGRSRSSRSQRERAPLSARSPTATASRPRRDNRPAPTPRYNSAAEASVAMARDDSKPREEKGWEEYHPDLDIDADLTVFCADEVDGRVKPAELSEALQGINNDASRPSVNGYTQVQDENVVPIEVTPTLKMGTSQGDEDTVRVGNPLLITPVKKRPGRPPRRPDYMLSGLGSPPTPRIEPSQINNKDEKLKLTKAIFKTVQPFEIFEASKEHSAKNFVDRALSNVGYQETDRVPEPDRFIYVRGGEGSIEEGLDLALALRADDEANSSGALNTRAEYDMDEQDEKWLDEVNVRRKEDQVEVIRPGVFESTMTQIEKEWHALEKRIPKSVPKPPQTHRPRSSSAAAVNGEPGSGEEQDSKCAICDDGDCENTNAIVFCDGCDLAVHQECYGVPYIPEGQWLCRKCQLIGRGSPSCIFCPHEDGAFKQTNNSKWAHLLCAIWIPEVSLGNQAFMEPVMDVEKVPKQRWKLNCYICNQKTGACIQCGNKSCFAAFHVSCARKAKLYLKMKAQHGGPASLDASVLKAFCDRHVPSEWKREHNVPEAVEYAKWSFRDMFRGKRWSDAQNAALNAGNQQVAPQEEDIDDAADAKKRKRDKPQKNIWRLPSGAPIIPQVVYVKIEASLVRFNVRKRKEFAAEVCKYWTLKREARRGAALLKRLQLQLDTFTSMEITRRDFKAMGAAGRPRLQRRIEFAELLEQDMEKILQLCEKVMQREKQKLEDAEILRTIVDSVYFPIPPLLWPILEKAQILDAGPKDDGPKYFKNGLRDIQRKLEERSYTSILMFSNDLELVFAAAIGTDVPTSDIFSSGDVAVPPTLTTKQKDIKKVAKRINKGIQPAIEDAQRKEADLTGKPFEGELINLDAMLESNLRAVRHGSMLPSVTGESVDHPHEMDPTSPQKLLANGVTEDSHAAAIDSETVEAGPEAQLTDGDVNMEDAPELSADGEHPETIPIINTDPESSILNDKAATGSSTSSTVTAPALSASGSTNPSTHPPGPLTPPNQETDVHNEEPPAPLQQGGIPWYLEAFEPRGTTIHEERWVGRDVMRDMSEDLSEIDDDALEEMMDNEHADVDGKHVNGVNANGNLVPPNPQTTSKAAVKRKRRLR</sequence>
<dbReference type="OrthoDB" id="20839at2759"/>
<feature type="compositionally biased region" description="Low complexity" evidence="9">
    <location>
        <begin position="1028"/>
        <end position="1046"/>
    </location>
</feature>
<evidence type="ECO:0000259" key="11">
    <source>
        <dbReference type="PROSITE" id="PS51805"/>
    </source>
</evidence>
<evidence type="ECO:0000256" key="4">
    <source>
        <dbReference type="ARBA" id="ARBA00022771"/>
    </source>
</evidence>
<dbReference type="SUPFAM" id="SSF57903">
    <property type="entry name" value="FYVE/PHD zinc finger"/>
    <property type="match status" value="1"/>
</dbReference>
<evidence type="ECO:0000256" key="9">
    <source>
        <dbReference type="SAM" id="MobiDB-lite"/>
    </source>
</evidence>
<dbReference type="AlphaFoldDB" id="A0A9P4IC97"/>
<dbReference type="PROSITE" id="PS51805">
    <property type="entry name" value="EPHD"/>
    <property type="match status" value="1"/>
</dbReference>
<feature type="coiled-coil region" evidence="8">
    <location>
        <begin position="756"/>
        <end position="787"/>
    </location>
</feature>
<accession>A0A9P4IC97</accession>